<sequence length="162" mass="18397">MRTNGGLLSSSNALGDFNWRVNETAVILLNEFGIVLIRQSLCRGNEIGITFQLMNNDSYRTEKIELLFPPRPAFQSRHCRKEVGASFPSNIMQKRKHKSQKSTSVKTPFVSETAGRGTAEIVNTYQKRILEIEVYIPRGEWDVCLYGSVIDVPKLEFPLCEN</sequence>
<comment type="caution">
    <text evidence="1">The sequence shown here is derived from an EMBL/GenBank/DDBJ whole genome shotgun (WGS) entry which is preliminary data.</text>
</comment>
<organism evidence="1 2">
    <name type="scientific">Acaulospora colombiana</name>
    <dbReference type="NCBI Taxonomy" id="27376"/>
    <lineage>
        <taxon>Eukaryota</taxon>
        <taxon>Fungi</taxon>
        <taxon>Fungi incertae sedis</taxon>
        <taxon>Mucoromycota</taxon>
        <taxon>Glomeromycotina</taxon>
        <taxon>Glomeromycetes</taxon>
        <taxon>Diversisporales</taxon>
        <taxon>Acaulosporaceae</taxon>
        <taxon>Acaulospora</taxon>
    </lineage>
</organism>
<feature type="non-terminal residue" evidence="1">
    <location>
        <position position="162"/>
    </location>
</feature>
<name>A0ACA9Q045_9GLOM</name>
<reference evidence="1" key="1">
    <citation type="submission" date="2021-06" db="EMBL/GenBank/DDBJ databases">
        <authorList>
            <person name="Kallberg Y."/>
            <person name="Tangrot J."/>
            <person name="Rosling A."/>
        </authorList>
    </citation>
    <scope>NUCLEOTIDE SEQUENCE</scope>
    <source>
        <strain evidence="1">CL356</strain>
    </source>
</reference>
<accession>A0ACA9Q045</accession>
<dbReference type="Proteomes" id="UP000789525">
    <property type="component" value="Unassembled WGS sequence"/>
</dbReference>
<proteinExistence type="predicted"/>
<protein>
    <submittedName>
        <fullName evidence="1">16387_t:CDS:1</fullName>
    </submittedName>
</protein>
<dbReference type="EMBL" id="CAJVPT010041907">
    <property type="protein sequence ID" value="CAG8728995.1"/>
    <property type="molecule type" value="Genomic_DNA"/>
</dbReference>
<evidence type="ECO:0000313" key="2">
    <source>
        <dbReference type="Proteomes" id="UP000789525"/>
    </source>
</evidence>
<gene>
    <name evidence="1" type="ORF">ACOLOM_LOCUS11524</name>
</gene>
<keyword evidence="2" id="KW-1185">Reference proteome</keyword>
<evidence type="ECO:0000313" key="1">
    <source>
        <dbReference type="EMBL" id="CAG8728995.1"/>
    </source>
</evidence>